<feature type="domain" description="DUF4214" evidence="2">
    <location>
        <begin position="641"/>
        <end position="705"/>
    </location>
</feature>
<dbReference type="InterPro" id="IPR025282">
    <property type="entry name" value="DUF4214"/>
</dbReference>
<dbReference type="Gene3D" id="3.80.10.10">
    <property type="entry name" value="Ribonuclease Inhibitor"/>
    <property type="match status" value="1"/>
</dbReference>
<evidence type="ECO:0000313" key="4">
    <source>
        <dbReference type="Proteomes" id="UP000199315"/>
    </source>
</evidence>
<evidence type="ECO:0000256" key="1">
    <source>
        <dbReference type="SAM" id="SignalP"/>
    </source>
</evidence>
<dbReference type="Pfam" id="PF13946">
    <property type="entry name" value="DUF4214"/>
    <property type="match status" value="5"/>
</dbReference>
<feature type="chain" id="PRO_5038619873" description="DUF4214 domain-containing protein" evidence="1">
    <location>
        <begin position="24"/>
        <end position="713"/>
    </location>
</feature>
<keyword evidence="4" id="KW-1185">Reference proteome</keyword>
<dbReference type="InterPro" id="IPR026906">
    <property type="entry name" value="LRR_5"/>
</dbReference>
<feature type="domain" description="DUF4214" evidence="2">
    <location>
        <begin position="215"/>
        <end position="278"/>
    </location>
</feature>
<dbReference type="InterPro" id="IPR032675">
    <property type="entry name" value="LRR_dom_sf"/>
</dbReference>
<feature type="signal peptide" evidence="1">
    <location>
        <begin position="1"/>
        <end position="23"/>
    </location>
</feature>
<keyword evidence="1" id="KW-0732">Signal</keyword>
<gene>
    <name evidence="3" type="ORF">SAMN05421730_10663</name>
</gene>
<dbReference type="Pfam" id="PF13306">
    <property type="entry name" value="LRR_5"/>
    <property type="match status" value="1"/>
</dbReference>
<dbReference type="STRING" id="1619234.SAMN05421730_10663"/>
<name>A0A1D3TZ88_9FIRM</name>
<sequence length="713" mass="79322">MIKKLSSIILAVMIMLTVLPLPAATSKAAGSTEAAAADEAMIGSFVTQLYEKALSRAATESELAYYTNALLSDASESTYMTGVKAAYSLIVSPEFKSRNLSNSDYMDVLDTIFMDRSSGEGGKAYWMNYLDYGVSREFALKGFAESAEFQWICDYYGIERGTIVLTEARDQNPSLTMFVYRLYSHIMGKAAEADTLNFYANEILSGRMHPAYVTKNLIFSTEFENRQLSDTDYIKVLYRTFIGREADADGLSYHLERMKSGTSRRELFYGFVNTPEFYQIMQGFGLEFIPITDSTDSVPGSEYPDFTVENGVLTGYTGDGGDVVISEDLGITSIGSNAFSSCVTLTSITIPSSVTSLGANAFSNCSALREVGFSEGLTRIGQNAFSNCDALTEIGLPESLTQIDSYAFSNCNELTDVYFYGNAPSMGSGVFDYTADDLSIYYYYNVSGFTDTWYGYETIGFMVFDSEAVSAFITRLYEKVLSRTPDASEIEYYMNQLSYEDFEDPAMTGADVGRGFVFSPEFKNRNLSNSEFVEVLYTTFMNRPSDAGGKAYWLNMLDNGVSREFVFKSFVESNEYVDVCNSCGIVSGEVDLPDARDQNPNLTMFVSRLYSKALGRTAETDGLNYYAAEILSGRIAPEDAAQNFIFSPEFEDKNLSDMEYVKVLYRTFMGREFDEGGLSYHLDRMENGVSREEILFGFAYSPEFEGIMSSFGL</sequence>
<dbReference type="Gene3D" id="1.10.3130.20">
    <property type="entry name" value="Phycobilisome linker domain"/>
    <property type="match status" value="3"/>
</dbReference>
<dbReference type="OrthoDB" id="9775707at2"/>
<dbReference type="InterPro" id="IPR038255">
    <property type="entry name" value="PBS_linker_sf"/>
</dbReference>
<dbReference type="Proteomes" id="UP000199315">
    <property type="component" value="Unassembled WGS sequence"/>
</dbReference>
<evidence type="ECO:0000259" key="2">
    <source>
        <dbReference type="Pfam" id="PF13946"/>
    </source>
</evidence>
<proteinExistence type="predicted"/>
<evidence type="ECO:0000313" key="3">
    <source>
        <dbReference type="EMBL" id="SCP99860.1"/>
    </source>
</evidence>
<dbReference type="InterPro" id="IPR053139">
    <property type="entry name" value="Surface_bspA-like"/>
</dbReference>
<dbReference type="SUPFAM" id="SSF52058">
    <property type="entry name" value="L domain-like"/>
    <property type="match status" value="1"/>
</dbReference>
<feature type="domain" description="DUF4214" evidence="2">
    <location>
        <begin position="470"/>
        <end position="499"/>
    </location>
</feature>
<protein>
    <recommendedName>
        <fullName evidence="2">DUF4214 domain-containing protein</fullName>
    </recommendedName>
</protein>
<feature type="domain" description="DUF4214" evidence="2">
    <location>
        <begin position="515"/>
        <end position="577"/>
    </location>
</feature>
<organism evidence="3 4">
    <name type="scientific">Anaerobium acetethylicum</name>
    <dbReference type="NCBI Taxonomy" id="1619234"/>
    <lineage>
        <taxon>Bacteria</taxon>
        <taxon>Bacillati</taxon>
        <taxon>Bacillota</taxon>
        <taxon>Clostridia</taxon>
        <taxon>Lachnospirales</taxon>
        <taxon>Lachnospiraceae</taxon>
        <taxon>Anaerobium</taxon>
    </lineage>
</organism>
<dbReference type="PANTHER" id="PTHR45661:SF3">
    <property type="entry name" value="IG-LIKE DOMAIN-CONTAINING PROTEIN"/>
    <property type="match status" value="1"/>
</dbReference>
<feature type="domain" description="DUF4214" evidence="2">
    <location>
        <begin position="86"/>
        <end position="150"/>
    </location>
</feature>
<accession>A0A1D3TZ88</accession>
<dbReference type="EMBL" id="FMKA01000066">
    <property type="protein sequence ID" value="SCP99860.1"/>
    <property type="molecule type" value="Genomic_DNA"/>
</dbReference>
<dbReference type="AlphaFoldDB" id="A0A1D3TZ88"/>
<dbReference type="PANTHER" id="PTHR45661">
    <property type="entry name" value="SURFACE ANTIGEN"/>
    <property type="match status" value="1"/>
</dbReference>
<reference evidence="3 4" key="1">
    <citation type="submission" date="2016-09" db="EMBL/GenBank/DDBJ databases">
        <authorList>
            <person name="Capua I."/>
            <person name="De Benedictis P."/>
            <person name="Joannis T."/>
            <person name="Lombin L.H."/>
            <person name="Cattoli G."/>
        </authorList>
    </citation>
    <scope>NUCLEOTIDE SEQUENCE [LARGE SCALE GENOMIC DNA]</scope>
    <source>
        <strain evidence="3 4">GluBS11</strain>
    </source>
</reference>
<dbReference type="RefSeq" id="WP_091237086.1">
    <property type="nucleotide sequence ID" value="NZ_FMKA01000066.1"/>
</dbReference>